<gene>
    <name evidence="1" type="ORF">NQ314_010521</name>
</gene>
<dbReference type="Proteomes" id="UP001162156">
    <property type="component" value="Unassembled WGS sequence"/>
</dbReference>
<keyword evidence="2" id="KW-1185">Reference proteome</keyword>
<dbReference type="EMBL" id="JANEYF010002917">
    <property type="protein sequence ID" value="KAJ8940993.1"/>
    <property type="molecule type" value="Genomic_DNA"/>
</dbReference>
<sequence length="100" mass="10235">MIYIYKIYKNLFTYLIQPNSVHYAGGPFGGAGGPFGGGGGTGGGGGFGAGGSGAGGYRGGPQIPILRYDNNPNQGDGSYNYQYETANGISARERGFLKGI</sequence>
<proteinExistence type="predicted"/>
<comment type="caution">
    <text evidence="1">The sequence shown here is derived from an EMBL/GenBank/DDBJ whole genome shotgun (WGS) entry which is preliminary data.</text>
</comment>
<evidence type="ECO:0000313" key="1">
    <source>
        <dbReference type="EMBL" id="KAJ8940993.1"/>
    </source>
</evidence>
<reference evidence="1" key="1">
    <citation type="journal article" date="2023" name="Insect Mol. Biol.">
        <title>Genome sequencing provides insights into the evolution of gene families encoding plant cell wall-degrading enzymes in longhorned beetles.</title>
        <authorList>
            <person name="Shin N.R."/>
            <person name="Okamura Y."/>
            <person name="Kirsch R."/>
            <person name="Pauchet Y."/>
        </authorList>
    </citation>
    <scope>NUCLEOTIDE SEQUENCE</scope>
    <source>
        <strain evidence="1">RBIC_L_NR</strain>
    </source>
</reference>
<organism evidence="1 2">
    <name type="scientific">Rhamnusium bicolor</name>
    <dbReference type="NCBI Taxonomy" id="1586634"/>
    <lineage>
        <taxon>Eukaryota</taxon>
        <taxon>Metazoa</taxon>
        <taxon>Ecdysozoa</taxon>
        <taxon>Arthropoda</taxon>
        <taxon>Hexapoda</taxon>
        <taxon>Insecta</taxon>
        <taxon>Pterygota</taxon>
        <taxon>Neoptera</taxon>
        <taxon>Endopterygota</taxon>
        <taxon>Coleoptera</taxon>
        <taxon>Polyphaga</taxon>
        <taxon>Cucujiformia</taxon>
        <taxon>Chrysomeloidea</taxon>
        <taxon>Cerambycidae</taxon>
        <taxon>Lepturinae</taxon>
        <taxon>Rhagiini</taxon>
        <taxon>Rhamnusium</taxon>
    </lineage>
</organism>
<evidence type="ECO:0000313" key="2">
    <source>
        <dbReference type="Proteomes" id="UP001162156"/>
    </source>
</evidence>
<name>A0AAV8XRA4_9CUCU</name>
<accession>A0AAV8XRA4</accession>
<dbReference type="AlphaFoldDB" id="A0AAV8XRA4"/>
<protein>
    <submittedName>
        <fullName evidence="1">Uncharacterized protein</fullName>
    </submittedName>
</protein>